<evidence type="ECO:0000256" key="6">
    <source>
        <dbReference type="SAM" id="SignalP"/>
    </source>
</evidence>
<name>A0A437JC55_9SPHN</name>
<accession>A0A437JC55</accession>
<evidence type="ECO:0000259" key="7">
    <source>
        <dbReference type="Pfam" id="PF00593"/>
    </source>
</evidence>
<dbReference type="PANTHER" id="PTHR40980:SF3">
    <property type="entry name" value="TONB-DEPENDENT RECEPTOR-LIKE BETA-BARREL DOMAIN-CONTAINING PROTEIN"/>
    <property type="match status" value="1"/>
</dbReference>
<evidence type="ECO:0000256" key="5">
    <source>
        <dbReference type="SAM" id="MobiDB-lite"/>
    </source>
</evidence>
<evidence type="ECO:0000256" key="1">
    <source>
        <dbReference type="ARBA" id="ARBA00004442"/>
    </source>
</evidence>
<evidence type="ECO:0000313" key="10">
    <source>
        <dbReference type="Proteomes" id="UP000282977"/>
    </source>
</evidence>
<dbReference type="InterPro" id="IPR010104">
    <property type="entry name" value="TonB_rcpt_bac"/>
</dbReference>
<feature type="region of interest" description="Disordered" evidence="5">
    <location>
        <begin position="26"/>
        <end position="52"/>
    </location>
</feature>
<dbReference type="Pfam" id="PF07715">
    <property type="entry name" value="Plug"/>
    <property type="match status" value="1"/>
</dbReference>
<comment type="subcellular location">
    <subcellularLocation>
        <location evidence="1 4">Cell outer membrane</location>
    </subcellularLocation>
</comment>
<proteinExistence type="inferred from homology"/>
<reference evidence="9 10" key="1">
    <citation type="submission" date="2019-01" db="EMBL/GenBank/DDBJ databases">
        <authorList>
            <person name="Chen W.-M."/>
        </authorList>
    </citation>
    <scope>NUCLEOTIDE SEQUENCE [LARGE SCALE GENOMIC DNA]</scope>
    <source>
        <strain evidence="9 10">TLA-22</strain>
    </source>
</reference>
<dbReference type="PANTHER" id="PTHR40980">
    <property type="entry name" value="PLUG DOMAIN-CONTAINING PROTEIN"/>
    <property type="match status" value="1"/>
</dbReference>
<feature type="compositionally biased region" description="Low complexity" evidence="5">
    <location>
        <begin position="39"/>
        <end position="52"/>
    </location>
</feature>
<dbReference type="Gene3D" id="2.40.170.20">
    <property type="entry name" value="TonB-dependent receptor, beta-barrel domain"/>
    <property type="match status" value="1"/>
</dbReference>
<dbReference type="SUPFAM" id="SSF56935">
    <property type="entry name" value="Porins"/>
    <property type="match status" value="1"/>
</dbReference>
<dbReference type="AlphaFoldDB" id="A0A437JC55"/>
<comment type="similarity">
    <text evidence="4">Belongs to the TonB-dependent receptor family.</text>
</comment>
<sequence>MKMHISRKMLASAACSVSALALSMGTADAQTETPPPAPEASSSQPQEAQADASVADIVVTGYRASLESAARSKRDAINFTESVNASDIGKFPDLNLAESLQRVPGVQISRDLSSGEGTQVRVRGLGPSFTRVVLNGTPINPATDGGIDDNSNGREVDLNLFPSELFTKLEISKSAQPEQLEGGLSLVNLRPAHAFDKPGQHMYLAANSSYSTSARKAGYGASLIYSNTWDNFGILIGAVGNVRRYSNDAYWSSGWTNANLNCAGCDNTQSNQFTFATSVPANSGNGLVAGTPITLNTLLALNPGLTGNQLTNAYLPRADRHEYLSGTTKRGTGLVSLEWRPSDSLRFTVDAMGNKTRNVFDRYNSNWYVRSSAPATTGGMVPINVKVDENNVVTSGTFANSNFFVTQRHTVDRSYFYHVNPSVFWNPADNLEIDLSGYYSQAELKRSIPTLWITTRLNQGITANYSYGADQKVPTVSFNFDVANPTSGIWTWENETVQREERTTDSKGARLNFRYDVDPDFRVSFGGAYDQSKRSILAYSADATAALRSQIPQDQIANYLTTITPRGIPNRGYTTYTVVDREKLLAATNLEELEANAPLRTLTALGTSIGDVEEKVKGAYLQFSGTTQIFDRDLRISGGVRYTATDQIVSGPIQLGTVISFQDIETNYDAWLPSLNLSYEPMDNLIVRGAVSRTMTRANPQQILPGTVITDATVQNARAGNPELKPYFSDNYDLGLEYYFSQSGYVALGGFTKKVTGFPTTQFTNAIFGDLGIPISALLAFQQDAVNANGGLNAPIIISRPVNTDVVKLKGLEATWVQPLDFLFKGIGFNASFTYVDDGDTNVVTAIAPRIYNLIGYYENDNLSLRVSWVRQASRVVAGAPTNGFVNAVQREQARSQVDVSARYKFELMGKALQLSLDGTNILEAKTLTSQDDGITSLPLRLHNPGAQYRLELSMSF</sequence>
<dbReference type="Proteomes" id="UP000282977">
    <property type="component" value="Unassembled WGS sequence"/>
</dbReference>
<evidence type="ECO:0000313" key="9">
    <source>
        <dbReference type="EMBL" id="RVT43465.1"/>
    </source>
</evidence>
<keyword evidence="3" id="KW-0998">Cell outer membrane</keyword>
<keyword evidence="9" id="KW-0675">Receptor</keyword>
<comment type="caution">
    <text evidence="9">The sequence shown here is derived from an EMBL/GenBank/DDBJ whole genome shotgun (WGS) entry which is preliminary data.</text>
</comment>
<protein>
    <submittedName>
        <fullName evidence="9">TonB-dependent receptor</fullName>
    </submittedName>
</protein>
<keyword evidence="4" id="KW-0798">TonB box</keyword>
<feature type="domain" description="TonB-dependent receptor-like beta-barrel" evidence="7">
    <location>
        <begin position="458"/>
        <end position="922"/>
    </location>
</feature>
<feature type="chain" id="PRO_5019582133" evidence="6">
    <location>
        <begin position="30"/>
        <end position="957"/>
    </location>
</feature>
<evidence type="ECO:0000256" key="2">
    <source>
        <dbReference type="ARBA" id="ARBA00023136"/>
    </source>
</evidence>
<dbReference type="OrthoDB" id="5476657at2"/>
<gene>
    <name evidence="9" type="ORF">ENE74_02220</name>
</gene>
<feature type="signal peptide" evidence="6">
    <location>
        <begin position="1"/>
        <end position="29"/>
    </location>
</feature>
<dbReference type="InterPro" id="IPR037066">
    <property type="entry name" value="Plug_dom_sf"/>
</dbReference>
<dbReference type="RefSeq" id="WP_127689002.1">
    <property type="nucleotide sequence ID" value="NZ_RZUL01000001.1"/>
</dbReference>
<dbReference type="GO" id="GO:0009279">
    <property type="term" value="C:cell outer membrane"/>
    <property type="evidence" value="ECO:0007669"/>
    <property type="project" value="UniProtKB-SubCell"/>
</dbReference>
<keyword evidence="10" id="KW-1185">Reference proteome</keyword>
<dbReference type="NCBIfam" id="TIGR01782">
    <property type="entry name" value="TonB-Xanth-Caul"/>
    <property type="match status" value="1"/>
</dbReference>
<keyword evidence="6" id="KW-0732">Signal</keyword>
<dbReference type="InterPro" id="IPR036942">
    <property type="entry name" value="Beta-barrel_TonB_sf"/>
</dbReference>
<dbReference type="Gene3D" id="2.170.130.10">
    <property type="entry name" value="TonB-dependent receptor, plug domain"/>
    <property type="match status" value="1"/>
</dbReference>
<organism evidence="9 10">
    <name type="scientific">Sphingobium algorifonticola</name>
    <dbReference type="NCBI Taxonomy" id="2008318"/>
    <lineage>
        <taxon>Bacteria</taxon>
        <taxon>Pseudomonadati</taxon>
        <taxon>Pseudomonadota</taxon>
        <taxon>Alphaproteobacteria</taxon>
        <taxon>Sphingomonadales</taxon>
        <taxon>Sphingomonadaceae</taxon>
        <taxon>Sphingobium</taxon>
    </lineage>
</organism>
<evidence type="ECO:0000259" key="8">
    <source>
        <dbReference type="Pfam" id="PF07715"/>
    </source>
</evidence>
<dbReference type="InterPro" id="IPR000531">
    <property type="entry name" value="Beta-barrel_TonB"/>
</dbReference>
<dbReference type="Pfam" id="PF00593">
    <property type="entry name" value="TonB_dep_Rec_b-barrel"/>
    <property type="match status" value="1"/>
</dbReference>
<feature type="domain" description="TonB-dependent receptor plug" evidence="8">
    <location>
        <begin position="73"/>
        <end position="176"/>
    </location>
</feature>
<keyword evidence="2 4" id="KW-0472">Membrane</keyword>
<evidence type="ECO:0000256" key="3">
    <source>
        <dbReference type="ARBA" id="ARBA00023237"/>
    </source>
</evidence>
<evidence type="ECO:0000256" key="4">
    <source>
        <dbReference type="RuleBase" id="RU003357"/>
    </source>
</evidence>
<dbReference type="EMBL" id="RZUL01000001">
    <property type="protein sequence ID" value="RVT43465.1"/>
    <property type="molecule type" value="Genomic_DNA"/>
</dbReference>
<dbReference type="InterPro" id="IPR012910">
    <property type="entry name" value="Plug_dom"/>
</dbReference>